<comment type="cofactor">
    <cofactor evidence="1">
        <name>[4Fe-4S] cluster</name>
        <dbReference type="ChEBI" id="CHEBI:49883"/>
    </cofactor>
</comment>
<dbReference type="STRING" id="373903.Hore_01990"/>
<dbReference type="KEGG" id="hor:Hore_01990"/>
<dbReference type="SFLD" id="SFLDG01067">
    <property type="entry name" value="SPASM/twitch_domain_containing"/>
    <property type="match status" value="1"/>
</dbReference>
<reference evidence="9 10" key="1">
    <citation type="journal article" date="2009" name="PLoS ONE">
        <title>Genome analysis of the anaerobic thermohalophilic bacterium Halothermothrix orenii.</title>
        <authorList>
            <person name="Mavromatis K."/>
            <person name="Ivanova N."/>
            <person name="Anderson I."/>
            <person name="Lykidis A."/>
            <person name="Hooper S.D."/>
            <person name="Sun H."/>
            <person name="Kunin V."/>
            <person name="Lapidus A."/>
            <person name="Hugenholtz P."/>
            <person name="Patel B."/>
            <person name="Kyrpides N.C."/>
        </authorList>
    </citation>
    <scope>NUCLEOTIDE SEQUENCE [LARGE SCALE GENOMIC DNA]</scope>
    <source>
        <strain evidence="10">H 168 / OCM 544 / DSM 9562</strain>
    </source>
</reference>
<feature type="domain" description="Radical SAM core" evidence="8">
    <location>
        <begin position="13"/>
        <end position="237"/>
    </location>
</feature>
<evidence type="ECO:0000313" key="9">
    <source>
        <dbReference type="EMBL" id="ACL68961.1"/>
    </source>
</evidence>
<dbReference type="InterPro" id="IPR007549">
    <property type="entry name" value="DUF512"/>
</dbReference>
<dbReference type="HOGENOM" id="CLU_610803_0_0_9"/>
<dbReference type="CDD" id="cd01335">
    <property type="entry name" value="Radical_SAM"/>
    <property type="match status" value="1"/>
</dbReference>
<dbReference type="Pfam" id="PF04459">
    <property type="entry name" value="DUF512"/>
    <property type="match status" value="1"/>
</dbReference>
<keyword evidence="5" id="KW-0560">Oxidoreductase</keyword>
<evidence type="ECO:0000256" key="4">
    <source>
        <dbReference type="ARBA" id="ARBA00022723"/>
    </source>
</evidence>
<keyword evidence="3" id="KW-0949">S-adenosyl-L-methionine</keyword>
<dbReference type="Gene3D" id="2.30.42.10">
    <property type="match status" value="1"/>
</dbReference>
<keyword evidence="7" id="KW-0411">Iron-sulfur</keyword>
<dbReference type="eggNOG" id="COG1625">
    <property type="taxonomic scope" value="Bacteria"/>
</dbReference>
<keyword evidence="2" id="KW-0004">4Fe-4S</keyword>
<accession>B8D0Z2</accession>
<evidence type="ECO:0000256" key="6">
    <source>
        <dbReference type="ARBA" id="ARBA00023004"/>
    </source>
</evidence>
<evidence type="ECO:0000256" key="7">
    <source>
        <dbReference type="ARBA" id="ARBA00023014"/>
    </source>
</evidence>
<dbReference type="Gene3D" id="3.20.20.70">
    <property type="entry name" value="Aldolase class I"/>
    <property type="match status" value="1"/>
</dbReference>
<dbReference type="EMBL" id="CP001098">
    <property type="protein sequence ID" value="ACL68961.1"/>
    <property type="molecule type" value="Genomic_DNA"/>
</dbReference>
<proteinExistence type="predicted"/>
<dbReference type="GO" id="GO:0051539">
    <property type="term" value="F:4 iron, 4 sulfur cluster binding"/>
    <property type="evidence" value="ECO:0007669"/>
    <property type="project" value="UniProtKB-KW"/>
</dbReference>
<evidence type="ECO:0000256" key="3">
    <source>
        <dbReference type="ARBA" id="ARBA00022691"/>
    </source>
</evidence>
<dbReference type="InterPro" id="IPR050377">
    <property type="entry name" value="Radical_SAM_PqqE_MftC-like"/>
</dbReference>
<evidence type="ECO:0000313" key="10">
    <source>
        <dbReference type="Proteomes" id="UP000000719"/>
    </source>
</evidence>
<evidence type="ECO:0000256" key="5">
    <source>
        <dbReference type="ARBA" id="ARBA00023002"/>
    </source>
</evidence>
<keyword evidence="4" id="KW-0479">Metal-binding</keyword>
<dbReference type="GO" id="GO:0046872">
    <property type="term" value="F:metal ion binding"/>
    <property type="evidence" value="ECO:0007669"/>
    <property type="project" value="UniProtKB-KW"/>
</dbReference>
<dbReference type="InterPro" id="IPR058240">
    <property type="entry name" value="rSAM_sf"/>
</dbReference>
<dbReference type="InterPro" id="IPR000385">
    <property type="entry name" value="MoaA_NifB_PqqE_Fe-S-bd_CS"/>
</dbReference>
<dbReference type="PROSITE" id="PS01305">
    <property type="entry name" value="MOAA_NIFB_PQQE"/>
    <property type="match status" value="1"/>
</dbReference>
<name>B8D0Z2_HALOH</name>
<dbReference type="PROSITE" id="PS51918">
    <property type="entry name" value="RADICAL_SAM"/>
    <property type="match status" value="1"/>
</dbReference>
<dbReference type="RefSeq" id="WP_012635159.1">
    <property type="nucleotide sequence ID" value="NC_011899.1"/>
</dbReference>
<keyword evidence="6" id="KW-0408">Iron</keyword>
<dbReference type="PANTHER" id="PTHR11228:SF7">
    <property type="entry name" value="PQQA PEPTIDE CYCLASE"/>
    <property type="match status" value="1"/>
</dbReference>
<organism evidence="9 10">
    <name type="scientific">Halothermothrix orenii (strain H 168 / OCM 544 / DSM 9562)</name>
    <dbReference type="NCBI Taxonomy" id="373903"/>
    <lineage>
        <taxon>Bacteria</taxon>
        <taxon>Bacillati</taxon>
        <taxon>Bacillota</taxon>
        <taxon>Clostridia</taxon>
        <taxon>Halanaerobiales</taxon>
        <taxon>Halothermotrichaceae</taxon>
        <taxon>Halothermothrix</taxon>
    </lineage>
</organism>
<dbReference type="SFLD" id="SFLDS00029">
    <property type="entry name" value="Radical_SAM"/>
    <property type="match status" value="1"/>
</dbReference>
<dbReference type="Proteomes" id="UP000000719">
    <property type="component" value="Chromosome"/>
</dbReference>
<dbReference type="PANTHER" id="PTHR11228">
    <property type="entry name" value="RADICAL SAM DOMAIN PROTEIN"/>
    <property type="match status" value="1"/>
</dbReference>
<dbReference type="InterPro" id="IPR013785">
    <property type="entry name" value="Aldolase_TIM"/>
</dbReference>
<keyword evidence="10" id="KW-1185">Reference proteome</keyword>
<dbReference type="InterPro" id="IPR007197">
    <property type="entry name" value="rSAM"/>
</dbReference>
<dbReference type="Pfam" id="PF04055">
    <property type="entry name" value="Radical_SAM"/>
    <property type="match status" value="1"/>
</dbReference>
<evidence type="ECO:0000256" key="1">
    <source>
        <dbReference type="ARBA" id="ARBA00001966"/>
    </source>
</evidence>
<dbReference type="AlphaFoldDB" id="B8D0Z2"/>
<dbReference type="GO" id="GO:0016491">
    <property type="term" value="F:oxidoreductase activity"/>
    <property type="evidence" value="ECO:0007669"/>
    <property type="project" value="UniProtKB-KW"/>
</dbReference>
<dbReference type="eggNOG" id="COG0265">
    <property type="taxonomic scope" value="Bacteria"/>
</dbReference>
<sequence length="447" mass="50788">MKIEGKHKYLLLKTVQEDGILPLTSVCNLSCKFCSHRYNPPGVEVYRFGHLPMELIMELIDYIPPDGPLILGESATKIIEGDPLAHPHFRGVLTMLREKWPDKLLKITTSGTHLSRDMIEFLKEVNPVELNISLNCSSPEERVFLMGDPQPERVFNSFFLLNEYRIQVNGSLVAVPHIIGYKSIEKAIVFLARKQVKTIRVFMPGYTRYADVDIDFHKMYYRLKELIEEIRARYQTPIILEPPLLNDLTSNVTGVIKGSPAYKSGIKRGDIIDRINGNLPLSRVDAFRRLVNLKDPDLRIKRGKDYLNIKLKKCSGMKPGVVMDYDLDSNVFLKLKRIIAANKGKKTGVITSFLARNLMETVTTKIKEDLNYINLSVLPVKNKYFGGTIKTAGLLVNSDIIEAVEQNNCNYDLLLVPGIIYDIFGNDLTGSNYKKLSKIIRSKIEII</sequence>
<dbReference type="SUPFAM" id="SSF50156">
    <property type="entry name" value="PDZ domain-like"/>
    <property type="match status" value="1"/>
</dbReference>
<dbReference type="Pfam" id="PF17820">
    <property type="entry name" value="PDZ_6"/>
    <property type="match status" value="1"/>
</dbReference>
<dbReference type="InterPro" id="IPR041489">
    <property type="entry name" value="PDZ_6"/>
</dbReference>
<dbReference type="SUPFAM" id="SSF102114">
    <property type="entry name" value="Radical SAM enzymes"/>
    <property type="match status" value="1"/>
</dbReference>
<dbReference type="InterPro" id="IPR036034">
    <property type="entry name" value="PDZ_sf"/>
</dbReference>
<evidence type="ECO:0000259" key="8">
    <source>
        <dbReference type="PROSITE" id="PS51918"/>
    </source>
</evidence>
<dbReference type="eggNOG" id="COG0535">
    <property type="taxonomic scope" value="Bacteria"/>
</dbReference>
<gene>
    <name evidence="9" type="ordered locus">Hore_01990</name>
</gene>
<dbReference type="OrthoDB" id="2110487at2"/>
<evidence type="ECO:0000256" key="2">
    <source>
        <dbReference type="ARBA" id="ARBA00022485"/>
    </source>
</evidence>
<protein>
    <submittedName>
        <fullName evidence="9">Radical SAM domain protein</fullName>
    </submittedName>
</protein>